<dbReference type="AlphaFoldDB" id="A0A9Q2NT14"/>
<accession>A0A9Q2NT14</accession>
<feature type="domain" description="ABC-type transport auxiliary lipoprotein component" evidence="2">
    <location>
        <begin position="28"/>
        <end position="184"/>
    </location>
</feature>
<organism evidence="3 5">
    <name type="scientific">Marivita cryptomonadis</name>
    <dbReference type="NCBI Taxonomy" id="505252"/>
    <lineage>
        <taxon>Bacteria</taxon>
        <taxon>Pseudomonadati</taxon>
        <taxon>Pseudomonadota</taxon>
        <taxon>Alphaproteobacteria</taxon>
        <taxon>Rhodobacterales</taxon>
        <taxon>Roseobacteraceae</taxon>
        <taxon>Marivita</taxon>
    </lineage>
</organism>
<evidence type="ECO:0000259" key="2">
    <source>
        <dbReference type="Pfam" id="PF03886"/>
    </source>
</evidence>
<evidence type="ECO:0000313" key="5">
    <source>
        <dbReference type="Proteomes" id="UP000755667"/>
    </source>
</evidence>
<protein>
    <submittedName>
        <fullName evidence="3">Membrane integrity-associated transporter subunit PqiC</fullName>
    </submittedName>
</protein>
<evidence type="ECO:0000313" key="4">
    <source>
        <dbReference type="EMBL" id="MBM2416255.1"/>
    </source>
</evidence>
<keyword evidence="1" id="KW-0732">Signal</keyword>
<dbReference type="EMBL" id="JAFBXE010000002">
    <property type="protein sequence ID" value="MBM2411588.1"/>
    <property type="molecule type" value="Genomic_DNA"/>
</dbReference>
<dbReference type="EMBL" id="JAFBXF010000002">
    <property type="protein sequence ID" value="MBM2416255.1"/>
    <property type="molecule type" value="Genomic_DNA"/>
</dbReference>
<dbReference type="Proteomes" id="UP000809440">
    <property type="component" value="Unassembled WGS sequence"/>
</dbReference>
<dbReference type="OrthoDB" id="7858211at2"/>
<evidence type="ECO:0000313" key="6">
    <source>
        <dbReference type="Proteomes" id="UP000809440"/>
    </source>
</evidence>
<gene>
    <name evidence="3" type="ORF">JQX41_04695</name>
    <name evidence="4" type="ORF">JQX48_04695</name>
</gene>
<reference evidence="3 6" key="1">
    <citation type="submission" date="2021-01" db="EMBL/GenBank/DDBJ databases">
        <title>Diatom-associated Roseobacters Show Island Model of Population Structure.</title>
        <authorList>
            <person name="Qu L."/>
            <person name="Feng X."/>
            <person name="Chen Y."/>
            <person name="Li L."/>
            <person name="Wang X."/>
            <person name="Hu Z."/>
            <person name="Wang H."/>
            <person name="Luo H."/>
        </authorList>
    </citation>
    <scope>NUCLEOTIDE SEQUENCE</scope>
    <source>
        <strain evidence="4 6">CC28-63</strain>
        <strain evidence="3">CC28-69</strain>
    </source>
</reference>
<proteinExistence type="predicted"/>
<sequence length="190" mass="19903">MIHMNMRALAVVMALPLAACGSADSARYLIDAPAPTGAETRVSVRSVELRDVSLPSHASGAEILVREEGGALRPLGDAVWADDPERAVTGTLAQLLDDRSTATVSAEPWPLLDGPSARLDVRIDKMLASVSGVFEITGQAAVSAVDGRPRERVERFAISVPIAEISAAAVTEAQGRALVALSDELIGLLR</sequence>
<feature type="chain" id="PRO_5040385030" evidence="1">
    <location>
        <begin position="26"/>
        <end position="190"/>
    </location>
</feature>
<dbReference type="Pfam" id="PF03886">
    <property type="entry name" value="ABC_trans_aux"/>
    <property type="match status" value="1"/>
</dbReference>
<comment type="caution">
    <text evidence="3">The sequence shown here is derived from an EMBL/GenBank/DDBJ whole genome shotgun (WGS) entry which is preliminary data.</text>
</comment>
<keyword evidence="6" id="KW-1185">Reference proteome</keyword>
<dbReference type="InterPro" id="IPR005586">
    <property type="entry name" value="ABC_trans_aux"/>
</dbReference>
<evidence type="ECO:0000256" key="1">
    <source>
        <dbReference type="SAM" id="SignalP"/>
    </source>
</evidence>
<evidence type="ECO:0000313" key="3">
    <source>
        <dbReference type="EMBL" id="MBM2411588.1"/>
    </source>
</evidence>
<dbReference type="RefSeq" id="WP_085631186.1">
    <property type="nucleotide sequence ID" value="NZ_JAFBWU010000002.1"/>
</dbReference>
<dbReference type="Gene3D" id="3.40.50.10610">
    <property type="entry name" value="ABC-type transport auxiliary lipoprotein component"/>
    <property type="match status" value="1"/>
</dbReference>
<feature type="signal peptide" evidence="1">
    <location>
        <begin position="1"/>
        <end position="25"/>
    </location>
</feature>
<dbReference type="SUPFAM" id="SSF159594">
    <property type="entry name" value="XCC0632-like"/>
    <property type="match status" value="1"/>
</dbReference>
<name>A0A9Q2NT14_9RHOB</name>
<dbReference type="GeneID" id="62642015"/>
<dbReference type="Proteomes" id="UP000755667">
    <property type="component" value="Unassembled WGS sequence"/>
</dbReference>